<dbReference type="EMBL" id="ML987195">
    <property type="protein sequence ID" value="KAF2249533.1"/>
    <property type="molecule type" value="Genomic_DNA"/>
</dbReference>
<name>A0A6A6IJ07_9PLEO</name>
<evidence type="ECO:0000313" key="3">
    <source>
        <dbReference type="Proteomes" id="UP000800094"/>
    </source>
</evidence>
<feature type="region of interest" description="Disordered" evidence="1">
    <location>
        <begin position="49"/>
        <end position="71"/>
    </location>
</feature>
<gene>
    <name evidence="2" type="ORF">BU26DRAFT_565177</name>
</gene>
<reference evidence="2" key="1">
    <citation type="journal article" date="2020" name="Stud. Mycol.">
        <title>101 Dothideomycetes genomes: a test case for predicting lifestyles and emergence of pathogens.</title>
        <authorList>
            <person name="Haridas S."/>
            <person name="Albert R."/>
            <person name="Binder M."/>
            <person name="Bloem J."/>
            <person name="Labutti K."/>
            <person name="Salamov A."/>
            <person name="Andreopoulos B."/>
            <person name="Baker S."/>
            <person name="Barry K."/>
            <person name="Bills G."/>
            <person name="Bluhm B."/>
            <person name="Cannon C."/>
            <person name="Castanera R."/>
            <person name="Culley D."/>
            <person name="Daum C."/>
            <person name="Ezra D."/>
            <person name="Gonzalez J."/>
            <person name="Henrissat B."/>
            <person name="Kuo A."/>
            <person name="Liang C."/>
            <person name="Lipzen A."/>
            <person name="Lutzoni F."/>
            <person name="Magnuson J."/>
            <person name="Mondo S."/>
            <person name="Nolan M."/>
            <person name="Ohm R."/>
            <person name="Pangilinan J."/>
            <person name="Park H.-J."/>
            <person name="Ramirez L."/>
            <person name="Alfaro M."/>
            <person name="Sun H."/>
            <person name="Tritt A."/>
            <person name="Yoshinaga Y."/>
            <person name="Zwiers L.-H."/>
            <person name="Turgeon B."/>
            <person name="Goodwin S."/>
            <person name="Spatafora J."/>
            <person name="Crous P."/>
            <person name="Grigoriev I."/>
        </authorList>
    </citation>
    <scope>NUCLEOTIDE SEQUENCE</scope>
    <source>
        <strain evidence="2">CBS 122368</strain>
    </source>
</reference>
<dbReference type="AlphaFoldDB" id="A0A6A6IJ07"/>
<sequence>MPADSFPRSYIRRALDDASAALHAGMLDQIAINYSLGVFSPGDASAALPGPHVRSFANPPKRQSGVPSEVPDGAAFENRHVRAADCPEQLATSSSAAAAAGTALSAEERLLASVAGKRSDNTAVIGDMQGVFLVDLYGTSADEPRSRVSPSQQ</sequence>
<evidence type="ECO:0000256" key="1">
    <source>
        <dbReference type="SAM" id="MobiDB-lite"/>
    </source>
</evidence>
<accession>A0A6A6IJ07</accession>
<organism evidence="2 3">
    <name type="scientific">Trematosphaeria pertusa</name>
    <dbReference type="NCBI Taxonomy" id="390896"/>
    <lineage>
        <taxon>Eukaryota</taxon>
        <taxon>Fungi</taxon>
        <taxon>Dikarya</taxon>
        <taxon>Ascomycota</taxon>
        <taxon>Pezizomycotina</taxon>
        <taxon>Dothideomycetes</taxon>
        <taxon>Pleosporomycetidae</taxon>
        <taxon>Pleosporales</taxon>
        <taxon>Massarineae</taxon>
        <taxon>Trematosphaeriaceae</taxon>
        <taxon>Trematosphaeria</taxon>
    </lineage>
</organism>
<proteinExistence type="predicted"/>
<dbReference type="RefSeq" id="XP_033684537.1">
    <property type="nucleotide sequence ID" value="XM_033833369.1"/>
</dbReference>
<keyword evidence="3" id="KW-1185">Reference proteome</keyword>
<dbReference type="GeneID" id="54586699"/>
<protein>
    <submittedName>
        <fullName evidence="2">Uncharacterized protein</fullName>
    </submittedName>
</protein>
<dbReference type="Proteomes" id="UP000800094">
    <property type="component" value="Unassembled WGS sequence"/>
</dbReference>
<evidence type="ECO:0000313" key="2">
    <source>
        <dbReference type="EMBL" id="KAF2249533.1"/>
    </source>
</evidence>